<dbReference type="PANTHER" id="PTHR43594:SF1">
    <property type="entry name" value="QUERCETIN 2,3-DIOXYGENASE PA2418-RELATED"/>
    <property type="match status" value="1"/>
</dbReference>
<protein>
    <submittedName>
        <fullName evidence="5">Quercetin 2,3-dioxygenase</fullName>
    </submittedName>
</protein>
<sequence length="333" mass="36463">MRAIKHIHGDKAPHWVGDGFYVKTLVNHLEDDPNFNYSHTDPFLLLDYGKPTTFAPNPNYEAQPHGVGQHPHKGFETVTIAYSGEISHRDSTGGNGIIFEGDVQWMTAGRGILHEEFHSEAFGQRGGVFSMVQMWLNLPSAHKLTEPKYQSIRRTDMPIIELLDDSEAAQTTIGKVAIIAGEWQDITGAADTFTPINLWDIELHAAGSTTLQVSNSHNVLLLVQEGELLVNDTSIAAGQLVQFIAPTKNTINSQTIDSQTGQSASFIADATDTIQLTYPATSDTEKTVAPVKLLLLSGEPIGEPIASYGPFVMNTQAELKQTFRDYQTGNFGK</sequence>
<dbReference type="InterPro" id="IPR003829">
    <property type="entry name" value="Pirin_N_dom"/>
</dbReference>
<dbReference type="CDD" id="cd02247">
    <property type="entry name" value="cupin_pirin_C"/>
    <property type="match status" value="1"/>
</dbReference>
<evidence type="ECO:0000256" key="2">
    <source>
        <dbReference type="RuleBase" id="RU003457"/>
    </source>
</evidence>
<comment type="similarity">
    <text evidence="1 2">Belongs to the pirin family.</text>
</comment>
<comment type="caution">
    <text evidence="5">The sequence shown here is derived from an EMBL/GenBank/DDBJ whole genome shotgun (WGS) entry which is preliminary data.</text>
</comment>
<evidence type="ECO:0000313" key="6">
    <source>
        <dbReference type="Proteomes" id="UP000610203"/>
    </source>
</evidence>
<evidence type="ECO:0000259" key="4">
    <source>
        <dbReference type="Pfam" id="PF05726"/>
    </source>
</evidence>
<keyword evidence="6" id="KW-1185">Reference proteome</keyword>
<dbReference type="CDD" id="cd02909">
    <property type="entry name" value="cupin_pirin_N"/>
    <property type="match status" value="1"/>
</dbReference>
<evidence type="ECO:0000259" key="3">
    <source>
        <dbReference type="Pfam" id="PF02678"/>
    </source>
</evidence>
<name>A0ABQ3GR39_9GAMM</name>
<dbReference type="InterPro" id="IPR008778">
    <property type="entry name" value="Pirin_C_dom"/>
</dbReference>
<accession>A0ABQ3GR39</accession>
<dbReference type="InterPro" id="IPR053186">
    <property type="entry name" value="QDO-related"/>
</dbReference>
<dbReference type="PIRSF" id="PIRSF006232">
    <property type="entry name" value="Pirin"/>
    <property type="match status" value="1"/>
</dbReference>
<gene>
    <name evidence="5" type="ORF">GCM10016272_12160</name>
</gene>
<dbReference type="InterPro" id="IPR012093">
    <property type="entry name" value="Pirin"/>
</dbReference>
<dbReference type="RefSeq" id="WP_189583201.1">
    <property type="nucleotide sequence ID" value="NZ_BMZR01000002.1"/>
</dbReference>
<feature type="domain" description="Pirin N-terminal" evidence="3">
    <location>
        <begin position="37"/>
        <end position="136"/>
    </location>
</feature>
<organism evidence="5 6">
    <name type="scientific">Psychrobacter glaciei</name>
    <dbReference type="NCBI Taxonomy" id="619771"/>
    <lineage>
        <taxon>Bacteria</taxon>
        <taxon>Pseudomonadati</taxon>
        <taxon>Pseudomonadota</taxon>
        <taxon>Gammaproteobacteria</taxon>
        <taxon>Moraxellales</taxon>
        <taxon>Moraxellaceae</taxon>
        <taxon>Psychrobacter</taxon>
    </lineage>
</organism>
<dbReference type="PANTHER" id="PTHR43594">
    <property type="entry name" value="QUERCETIN 2,3-DIOXYGENASE"/>
    <property type="match status" value="1"/>
</dbReference>
<dbReference type="Gene3D" id="2.60.120.10">
    <property type="entry name" value="Jelly Rolls"/>
    <property type="match status" value="2"/>
</dbReference>
<dbReference type="Proteomes" id="UP000610203">
    <property type="component" value="Unassembled WGS sequence"/>
</dbReference>
<dbReference type="InterPro" id="IPR011051">
    <property type="entry name" value="RmlC_Cupin_sf"/>
</dbReference>
<evidence type="ECO:0000313" key="5">
    <source>
        <dbReference type="EMBL" id="GHD30896.1"/>
    </source>
</evidence>
<reference evidence="6" key="1">
    <citation type="journal article" date="2019" name="Int. J. Syst. Evol. Microbiol.">
        <title>The Global Catalogue of Microorganisms (GCM) 10K type strain sequencing project: providing services to taxonomists for standard genome sequencing and annotation.</title>
        <authorList>
            <consortium name="The Broad Institute Genomics Platform"/>
            <consortium name="The Broad Institute Genome Sequencing Center for Infectious Disease"/>
            <person name="Wu L."/>
            <person name="Ma J."/>
        </authorList>
    </citation>
    <scope>NUCLEOTIDE SEQUENCE [LARGE SCALE GENOMIC DNA]</scope>
    <source>
        <strain evidence="6">KCTC 42280</strain>
    </source>
</reference>
<dbReference type="EMBL" id="BMZR01000002">
    <property type="protein sequence ID" value="GHD30896.1"/>
    <property type="molecule type" value="Genomic_DNA"/>
</dbReference>
<dbReference type="InterPro" id="IPR014710">
    <property type="entry name" value="RmlC-like_jellyroll"/>
</dbReference>
<dbReference type="SUPFAM" id="SSF51182">
    <property type="entry name" value="RmlC-like cupins"/>
    <property type="match status" value="2"/>
</dbReference>
<dbReference type="Pfam" id="PF02678">
    <property type="entry name" value="Pirin"/>
    <property type="match status" value="1"/>
</dbReference>
<evidence type="ECO:0000256" key="1">
    <source>
        <dbReference type="ARBA" id="ARBA00008416"/>
    </source>
</evidence>
<feature type="domain" description="Pirin C-terminal" evidence="4">
    <location>
        <begin position="286"/>
        <end position="332"/>
    </location>
</feature>
<dbReference type="Pfam" id="PF05726">
    <property type="entry name" value="Pirin_C"/>
    <property type="match status" value="1"/>
</dbReference>
<proteinExistence type="inferred from homology"/>